<evidence type="ECO:0000313" key="3">
    <source>
        <dbReference type="Proteomes" id="UP000464495"/>
    </source>
</evidence>
<proteinExistence type="predicted"/>
<protein>
    <submittedName>
        <fullName evidence="2">DUF2474 family protein</fullName>
    </submittedName>
</protein>
<dbReference type="EMBL" id="CP046620">
    <property type="protein sequence ID" value="QHQ34390.1"/>
    <property type="molecule type" value="Genomic_DNA"/>
</dbReference>
<feature type="transmembrane region" description="Helical" evidence="1">
    <location>
        <begin position="9"/>
        <end position="30"/>
    </location>
</feature>
<accession>A0A6P1SXL4</accession>
<organism evidence="2 3">
    <name type="scientific">Algicella marina</name>
    <dbReference type="NCBI Taxonomy" id="2683284"/>
    <lineage>
        <taxon>Bacteria</taxon>
        <taxon>Pseudomonadati</taxon>
        <taxon>Pseudomonadota</taxon>
        <taxon>Alphaproteobacteria</taxon>
        <taxon>Rhodobacterales</taxon>
        <taxon>Paracoccaceae</taxon>
        <taxon>Algicella</taxon>
    </lineage>
</organism>
<dbReference type="KEGG" id="amaq:GO499_03910"/>
<gene>
    <name evidence="2" type="ORF">GO499_03910</name>
</gene>
<sequence length="36" mass="4143">MRQDLLRKWAWFIGIWLASVLTLGIVAYVIRLAIGV</sequence>
<keyword evidence="1" id="KW-0812">Transmembrane</keyword>
<evidence type="ECO:0000256" key="1">
    <source>
        <dbReference type="SAM" id="Phobius"/>
    </source>
</evidence>
<dbReference type="RefSeq" id="WP_161860961.1">
    <property type="nucleotide sequence ID" value="NZ_CP046620.1"/>
</dbReference>
<keyword evidence="1" id="KW-1133">Transmembrane helix</keyword>
<evidence type="ECO:0000313" key="2">
    <source>
        <dbReference type="EMBL" id="QHQ34390.1"/>
    </source>
</evidence>
<reference evidence="2 3" key="1">
    <citation type="submission" date="2019-12" db="EMBL/GenBank/DDBJ databases">
        <title>Complete genome sequence of Algicella marina strain 9Alg 56(T) isolated from the red alga Tichocarpus crinitus.</title>
        <authorList>
            <person name="Kim S.-G."/>
            <person name="Nedashkovskaya O.I."/>
        </authorList>
    </citation>
    <scope>NUCLEOTIDE SEQUENCE [LARGE SCALE GENOMIC DNA]</scope>
    <source>
        <strain evidence="2 3">9Alg 56</strain>
    </source>
</reference>
<keyword evidence="3" id="KW-1185">Reference proteome</keyword>
<name>A0A6P1SXL4_9RHOB</name>
<dbReference type="AlphaFoldDB" id="A0A6P1SXL4"/>
<dbReference type="InterPro" id="IPR018895">
    <property type="entry name" value="DUF2474"/>
</dbReference>
<dbReference type="Proteomes" id="UP000464495">
    <property type="component" value="Chromosome"/>
</dbReference>
<dbReference type="Pfam" id="PF10617">
    <property type="entry name" value="DUF2474"/>
    <property type="match status" value="1"/>
</dbReference>
<keyword evidence="1" id="KW-0472">Membrane</keyword>